<name>A0A556RS87_9GAMM</name>
<comment type="caution">
    <text evidence="1">The sequence shown here is derived from an EMBL/GenBank/DDBJ whole genome shotgun (WGS) entry which is preliminary data.</text>
</comment>
<reference evidence="1 2" key="1">
    <citation type="submission" date="2019-07" db="EMBL/GenBank/DDBJ databases">
        <title>Gilliamella genomes.</title>
        <authorList>
            <person name="Zheng H."/>
        </authorList>
    </citation>
    <scope>NUCLEOTIDE SEQUENCE [LARGE SCALE GENOMIC DNA]</scope>
    <source>
        <strain evidence="1 2">W8131</strain>
    </source>
</reference>
<dbReference type="GO" id="GO:0004519">
    <property type="term" value="F:endonuclease activity"/>
    <property type="evidence" value="ECO:0007669"/>
    <property type="project" value="InterPro"/>
</dbReference>
<protein>
    <submittedName>
        <fullName evidence="1">Terminase</fullName>
    </submittedName>
</protein>
<accession>A0A556RS87</accession>
<evidence type="ECO:0000313" key="1">
    <source>
        <dbReference type="EMBL" id="TSJ91760.1"/>
    </source>
</evidence>
<organism evidence="1 2">
    <name type="scientific">Gilliamella apicola</name>
    <dbReference type="NCBI Taxonomy" id="1196095"/>
    <lineage>
        <taxon>Bacteria</taxon>
        <taxon>Pseudomonadati</taxon>
        <taxon>Pseudomonadota</taxon>
        <taxon>Gammaproteobacteria</taxon>
        <taxon>Orbales</taxon>
        <taxon>Orbaceae</taxon>
        <taxon>Gilliamella</taxon>
    </lineage>
</organism>
<dbReference type="EMBL" id="VMHL01000001">
    <property type="protein sequence ID" value="TSJ91760.1"/>
    <property type="molecule type" value="Genomic_DNA"/>
</dbReference>
<evidence type="ECO:0000313" key="2">
    <source>
        <dbReference type="Proteomes" id="UP000319138"/>
    </source>
</evidence>
<dbReference type="GO" id="GO:0003677">
    <property type="term" value="F:DNA binding"/>
    <property type="evidence" value="ECO:0007669"/>
    <property type="project" value="InterPro"/>
</dbReference>
<dbReference type="AlphaFoldDB" id="A0A556RS87"/>
<sequence>MTVVLSPFQQHRIKIAEMQQKPQSVVDSKDSLHVVIPELERDIEYLRTFGNDMAERNKYKLEVVLPKWLPKSEQYLQEGQIYPNPIFVWCIVWLFDTGQLDQGLDWAEIAIEQNQDTPKGWGMKLPGFVARTVFDWVETTAANGHSIEPYFSRVFELIKTKWRIYESDKAEWYKFAGLYLLRDENGAPKATAIDNIEVLNQAKELLTQAQNIYAKVGVKTMIGNIEQRINALSK</sequence>
<gene>
    <name evidence="1" type="ORF">FPQ14_00390</name>
</gene>
<dbReference type="Proteomes" id="UP000319138">
    <property type="component" value="Unassembled WGS sequence"/>
</dbReference>
<proteinExistence type="predicted"/>
<dbReference type="InterPro" id="IPR010270">
    <property type="entry name" value="Phage_P2_GpM"/>
</dbReference>
<dbReference type="RefSeq" id="WP_144187445.1">
    <property type="nucleotide sequence ID" value="NZ_VMHL01000001.1"/>
</dbReference>
<dbReference type="Pfam" id="PF05944">
    <property type="entry name" value="Phage_term_smal"/>
    <property type="match status" value="1"/>
</dbReference>